<feature type="domain" description="DUF6699" evidence="1">
    <location>
        <begin position="3"/>
        <end position="127"/>
    </location>
</feature>
<dbReference type="HOGENOM" id="CLU_085813_1_0_1"/>
<evidence type="ECO:0000313" key="2">
    <source>
        <dbReference type="EMBL" id="KDR65277.1"/>
    </source>
</evidence>
<dbReference type="EMBL" id="KL142462">
    <property type="protein sequence ID" value="KDR65277.1"/>
    <property type="molecule type" value="Genomic_DNA"/>
</dbReference>
<keyword evidence="3" id="KW-1185">Reference proteome</keyword>
<dbReference type="InterPro" id="IPR046522">
    <property type="entry name" value="DUF6699"/>
</dbReference>
<organism evidence="2 3">
    <name type="scientific">Galerina marginata (strain CBS 339.88)</name>
    <dbReference type="NCBI Taxonomy" id="685588"/>
    <lineage>
        <taxon>Eukaryota</taxon>
        <taxon>Fungi</taxon>
        <taxon>Dikarya</taxon>
        <taxon>Basidiomycota</taxon>
        <taxon>Agaricomycotina</taxon>
        <taxon>Agaricomycetes</taxon>
        <taxon>Agaricomycetidae</taxon>
        <taxon>Agaricales</taxon>
        <taxon>Agaricineae</taxon>
        <taxon>Strophariaceae</taxon>
        <taxon>Galerina</taxon>
    </lineage>
</organism>
<dbReference type="AlphaFoldDB" id="A0A067S5X5"/>
<accession>A0A067S5X5</accession>
<evidence type="ECO:0000313" key="3">
    <source>
        <dbReference type="Proteomes" id="UP000027222"/>
    </source>
</evidence>
<dbReference type="OrthoDB" id="2783256at2759"/>
<dbReference type="Pfam" id="PF20415">
    <property type="entry name" value="DUF6699"/>
    <property type="match status" value="1"/>
</dbReference>
<sequence length="144" mass="16998">MDHPSTITRHRFPISSRRLREPATNPPQLFINITSPYLPWSIKVHALNCPYVTVDDVLYAIYYSLRTNVTASEFHLLLSRNDRRRAAHAYEWRYRRHRNTKTYEEEKHGGVKRVDFLMGHTYFLGVSDISCSSQPGTWQFNVAW</sequence>
<reference evidence="3" key="1">
    <citation type="journal article" date="2014" name="Proc. Natl. Acad. Sci. U.S.A.">
        <title>Extensive sampling of basidiomycete genomes demonstrates inadequacy of the white-rot/brown-rot paradigm for wood decay fungi.</title>
        <authorList>
            <person name="Riley R."/>
            <person name="Salamov A.A."/>
            <person name="Brown D.W."/>
            <person name="Nagy L.G."/>
            <person name="Floudas D."/>
            <person name="Held B.W."/>
            <person name="Levasseur A."/>
            <person name="Lombard V."/>
            <person name="Morin E."/>
            <person name="Otillar R."/>
            <person name="Lindquist E.A."/>
            <person name="Sun H."/>
            <person name="LaButti K.M."/>
            <person name="Schmutz J."/>
            <person name="Jabbour D."/>
            <person name="Luo H."/>
            <person name="Baker S.E."/>
            <person name="Pisabarro A.G."/>
            <person name="Walton J.D."/>
            <person name="Blanchette R.A."/>
            <person name="Henrissat B."/>
            <person name="Martin F."/>
            <person name="Cullen D."/>
            <person name="Hibbett D.S."/>
            <person name="Grigoriev I.V."/>
        </authorList>
    </citation>
    <scope>NUCLEOTIDE SEQUENCE [LARGE SCALE GENOMIC DNA]</scope>
    <source>
        <strain evidence="3">CBS 339.88</strain>
    </source>
</reference>
<name>A0A067S5X5_GALM3</name>
<proteinExistence type="predicted"/>
<gene>
    <name evidence="2" type="ORF">GALMADRAFT_82044</name>
</gene>
<evidence type="ECO:0000259" key="1">
    <source>
        <dbReference type="Pfam" id="PF20415"/>
    </source>
</evidence>
<dbReference type="Proteomes" id="UP000027222">
    <property type="component" value="Unassembled WGS sequence"/>
</dbReference>
<dbReference type="STRING" id="685588.A0A067S5X5"/>
<protein>
    <recommendedName>
        <fullName evidence="1">DUF6699 domain-containing protein</fullName>
    </recommendedName>
</protein>